<accession>A0A4S2MRC8</accession>
<organism evidence="6 7">
    <name type="scientific">Ascodesmis nigricans</name>
    <dbReference type="NCBI Taxonomy" id="341454"/>
    <lineage>
        <taxon>Eukaryota</taxon>
        <taxon>Fungi</taxon>
        <taxon>Dikarya</taxon>
        <taxon>Ascomycota</taxon>
        <taxon>Pezizomycotina</taxon>
        <taxon>Pezizomycetes</taxon>
        <taxon>Pezizales</taxon>
        <taxon>Ascodesmidaceae</taxon>
        <taxon>Ascodesmis</taxon>
    </lineage>
</organism>
<dbReference type="AlphaFoldDB" id="A0A4S2MRC8"/>
<gene>
    <name evidence="6" type="ORF">EX30DRAFT_159772</name>
</gene>
<feature type="transmembrane region" description="Helical" evidence="5">
    <location>
        <begin position="183"/>
        <end position="204"/>
    </location>
</feature>
<feature type="transmembrane region" description="Helical" evidence="5">
    <location>
        <begin position="53"/>
        <end position="78"/>
    </location>
</feature>
<evidence type="ECO:0000313" key="7">
    <source>
        <dbReference type="Proteomes" id="UP000298138"/>
    </source>
</evidence>
<dbReference type="Proteomes" id="UP000298138">
    <property type="component" value="Unassembled WGS sequence"/>
</dbReference>
<comment type="subcellular location">
    <subcellularLocation>
        <location evidence="1">Endomembrane system</location>
        <topology evidence="1">Multi-pass membrane protein</topology>
    </subcellularLocation>
</comment>
<name>A0A4S2MRC8_9PEZI</name>
<dbReference type="EMBL" id="ML220142">
    <property type="protein sequence ID" value="TGZ78369.1"/>
    <property type="molecule type" value="Genomic_DNA"/>
</dbReference>
<protein>
    <recommendedName>
        <fullName evidence="8">Integral membrane protein</fullName>
    </recommendedName>
</protein>
<keyword evidence="7" id="KW-1185">Reference proteome</keyword>
<dbReference type="GO" id="GO:0016020">
    <property type="term" value="C:membrane"/>
    <property type="evidence" value="ECO:0007669"/>
    <property type="project" value="InterPro"/>
</dbReference>
<evidence type="ECO:0000256" key="5">
    <source>
        <dbReference type="SAM" id="Phobius"/>
    </source>
</evidence>
<feature type="transmembrane region" description="Helical" evidence="5">
    <location>
        <begin position="116"/>
        <end position="134"/>
    </location>
</feature>
<keyword evidence="4 5" id="KW-0472">Membrane</keyword>
<dbReference type="STRING" id="341454.A0A4S2MRC8"/>
<evidence type="ECO:0000256" key="2">
    <source>
        <dbReference type="ARBA" id="ARBA00022692"/>
    </source>
</evidence>
<dbReference type="OrthoDB" id="1898221at2759"/>
<sequence length="208" mass="23326">MSVSSRHPLQRLNAPSRGFSALVHIAGLTSFYFSFQFLALFPNEISESYGWHFQFLTIIGLGLATATFVFGLISDVFLSSRFFAWKNTLAVVSAPMEIDKALVVPPGFELDTMVDIGFHLAPAVFLLIDILLLSPPWAEGYAQAFSIPSGIAVAYFFWLEECYKHNKFYPYPLLEQMTYEQRVALFAGSALVMAGSTVALRAVYRRLW</sequence>
<feature type="transmembrane region" description="Helical" evidence="5">
    <location>
        <begin position="140"/>
        <end position="159"/>
    </location>
</feature>
<evidence type="ECO:0000313" key="6">
    <source>
        <dbReference type="EMBL" id="TGZ78369.1"/>
    </source>
</evidence>
<dbReference type="GO" id="GO:0012505">
    <property type="term" value="C:endomembrane system"/>
    <property type="evidence" value="ECO:0007669"/>
    <property type="project" value="UniProtKB-SubCell"/>
</dbReference>
<dbReference type="InterPro" id="IPR006838">
    <property type="entry name" value="ADTRP_AIG1"/>
</dbReference>
<reference evidence="6 7" key="1">
    <citation type="submission" date="2019-04" db="EMBL/GenBank/DDBJ databases">
        <title>Comparative genomics and transcriptomics to analyze fruiting body development in filamentous ascomycetes.</title>
        <authorList>
            <consortium name="DOE Joint Genome Institute"/>
            <person name="Lutkenhaus R."/>
            <person name="Traeger S."/>
            <person name="Breuer J."/>
            <person name="Kuo A."/>
            <person name="Lipzen A."/>
            <person name="Pangilinan J."/>
            <person name="Dilworth D."/>
            <person name="Sandor L."/>
            <person name="Poggeler S."/>
            <person name="Barry K."/>
            <person name="Grigoriev I.V."/>
            <person name="Nowrousian M."/>
        </authorList>
    </citation>
    <scope>NUCLEOTIDE SEQUENCE [LARGE SCALE GENOMIC DNA]</scope>
    <source>
        <strain evidence="6 7">CBS 389.68</strain>
    </source>
</reference>
<dbReference type="PANTHER" id="PTHR10989:SF16">
    <property type="entry name" value="AT02829P-RELATED"/>
    <property type="match status" value="1"/>
</dbReference>
<proteinExistence type="predicted"/>
<evidence type="ECO:0000256" key="4">
    <source>
        <dbReference type="ARBA" id="ARBA00023136"/>
    </source>
</evidence>
<evidence type="ECO:0000256" key="1">
    <source>
        <dbReference type="ARBA" id="ARBA00004127"/>
    </source>
</evidence>
<evidence type="ECO:0008006" key="8">
    <source>
        <dbReference type="Google" id="ProtNLM"/>
    </source>
</evidence>
<keyword evidence="3 5" id="KW-1133">Transmembrane helix</keyword>
<keyword evidence="2 5" id="KW-0812">Transmembrane</keyword>
<dbReference type="Pfam" id="PF04750">
    <property type="entry name" value="Far-17a_AIG1"/>
    <property type="match status" value="1"/>
</dbReference>
<dbReference type="InParanoid" id="A0A4S2MRC8"/>
<feature type="transmembrane region" description="Helical" evidence="5">
    <location>
        <begin position="21"/>
        <end position="41"/>
    </location>
</feature>
<dbReference type="PANTHER" id="PTHR10989">
    <property type="entry name" value="ANDROGEN-INDUCED PROTEIN 1-RELATED"/>
    <property type="match status" value="1"/>
</dbReference>
<evidence type="ECO:0000256" key="3">
    <source>
        <dbReference type="ARBA" id="ARBA00022989"/>
    </source>
</evidence>